<evidence type="ECO:0000259" key="4">
    <source>
        <dbReference type="Pfam" id="PF00327"/>
    </source>
</evidence>
<sequence>MAKKQKKIRITQIRSRIGYKPKAKATLDALGLKKMHQTVEKVASPAIEGMISKIGYLVKVEEI</sequence>
<keyword evidence="2" id="KW-0689">Ribosomal protein</keyword>
<dbReference type="CDD" id="cd01658">
    <property type="entry name" value="Ribosomal_L30"/>
    <property type="match status" value="1"/>
</dbReference>
<dbReference type="HAMAP" id="MF_01371_B">
    <property type="entry name" value="Ribosomal_uL30_B"/>
    <property type="match status" value="1"/>
</dbReference>
<evidence type="ECO:0000256" key="3">
    <source>
        <dbReference type="ARBA" id="ARBA00023274"/>
    </source>
</evidence>
<evidence type="ECO:0000256" key="1">
    <source>
        <dbReference type="ARBA" id="ARBA00007594"/>
    </source>
</evidence>
<keyword evidence="3" id="KW-0687">Ribonucleoprotein</keyword>
<gene>
    <name evidence="5" type="ORF">METZ01_LOCUS37559</name>
</gene>
<dbReference type="PIRSF" id="PIRSF002211">
    <property type="entry name" value="Ribosomal_L30_bac-type"/>
    <property type="match status" value="1"/>
</dbReference>
<name>A0A381QZ27_9ZZZZ</name>
<dbReference type="NCBIfam" id="TIGR01308">
    <property type="entry name" value="rpmD_bact"/>
    <property type="match status" value="1"/>
</dbReference>
<organism evidence="5">
    <name type="scientific">marine metagenome</name>
    <dbReference type="NCBI Taxonomy" id="408172"/>
    <lineage>
        <taxon>unclassified sequences</taxon>
        <taxon>metagenomes</taxon>
        <taxon>ecological metagenomes</taxon>
    </lineage>
</organism>
<dbReference type="InterPro" id="IPR005996">
    <property type="entry name" value="Ribosomal_uL30_bac-type"/>
</dbReference>
<reference evidence="5" key="1">
    <citation type="submission" date="2018-05" db="EMBL/GenBank/DDBJ databases">
        <authorList>
            <person name="Lanie J.A."/>
            <person name="Ng W.-L."/>
            <person name="Kazmierczak K.M."/>
            <person name="Andrzejewski T.M."/>
            <person name="Davidsen T.M."/>
            <person name="Wayne K.J."/>
            <person name="Tettelin H."/>
            <person name="Glass J.I."/>
            <person name="Rusch D."/>
            <person name="Podicherti R."/>
            <person name="Tsui H.-C.T."/>
            <person name="Winkler M.E."/>
        </authorList>
    </citation>
    <scope>NUCLEOTIDE SEQUENCE</scope>
</reference>
<protein>
    <recommendedName>
        <fullName evidence="4">Large ribosomal subunit protein uL30-like ferredoxin-like fold domain-containing protein</fullName>
    </recommendedName>
</protein>
<dbReference type="InterPro" id="IPR016082">
    <property type="entry name" value="Ribosomal_uL30_ferredoxin-like"/>
</dbReference>
<dbReference type="GO" id="GO:0003735">
    <property type="term" value="F:structural constituent of ribosome"/>
    <property type="evidence" value="ECO:0007669"/>
    <property type="project" value="InterPro"/>
</dbReference>
<evidence type="ECO:0000256" key="2">
    <source>
        <dbReference type="ARBA" id="ARBA00022980"/>
    </source>
</evidence>
<dbReference type="SUPFAM" id="SSF55129">
    <property type="entry name" value="Ribosomal protein L30p/L7e"/>
    <property type="match status" value="1"/>
</dbReference>
<dbReference type="PANTHER" id="PTHR15892:SF2">
    <property type="entry name" value="LARGE RIBOSOMAL SUBUNIT PROTEIN UL30M"/>
    <property type="match status" value="1"/>
</dbReference>
<feature type="domain" description="Large ribosomal subunit protein uL30-like ferredoxin-like fold" evidence="4">
    <location>
        <begin position="8"/>
        <end position="58"/>
    </location>
</feature>
<dbReference type="PANTHER" id="PTHR15892">
    <property type="entry name" value="MITOCHONDRIAL RIBOSOMAL PROTEIN L30"/>
    <property type="match status" value="1"/>
</dbReference>
<dbReference type="EMBL" id="UINC01001603">
    <property type="protein sequence ID" value="SUZ84705.1"/>
    <property type="molecule type" value="Genomic_DNA"/>
</dbReference>
<dbReference type="FunFam" id="3.30.1390.20:FF:000001">
    <property type="entry name" value="50S ribosomal protein L30"/>
    <property type="match status" value="1"/>
</dbReference>
<dbReference type="PROSITE" id="PS00634">
    <property type="entry name" value="RIBOSOMAL_L30"/>
    <property type="match status" value="1"/>
</dbReference>
<dbReference type="GO" id="GO:0022625">
    <property type="term" value="C:cytosolic large ribosomal subunit"/>
    <property type="evidence" value="ECO:0007669"/>
    <property type="project" value="TreeGrafter"/>
</dbReference>
<dbReference type="InterPro" id="IPR018038">
    <property type="entry name" value="Ribosomal_uL30_CS"/>
</dbReference>
<accession>A0A381QZ27</accession>
<dbReference type="InterPro" id="IPR036919">
    <property type="entry name" value="Ribo_uL30_ferredoxin-like_sf"/>
</dbReference>
<dbReference type="Pfam" id="PF00327">
    <property type="entry name" value="Ribosomal_L30"/>
    <property type="match status" value="1"/>
</dbReference>
<dbReference type="Gene3D" id="3.30.1390.20">
    <property type="entry name" value="Ribosomal protein L30, ferredoxin-like fold domain"/>
    <property type="match status" value="1"/>
</dbReference>
<comment type="similarity">
    <text evidence="1">Belongs to the universal ribosomal protein uL30 family.</text>
</comment>
<dbReference type="AlphaFoldDB" id="A0A381QZ27"/>
<proteinExistence type="inferred from homology"/>
<evidence type="ECO:0000313" key="5">
    <source>
        <dbReference type="EMBL" id="SUZ84705.1"/>
    </source>
</evidence>
<dbReference type="GO" id="GO:0006412">
    <property type="term" value="P:translation"/>
    <property type="evidence" value="ECO:0007669"/>
    <property type="project" value="InterPro"/>
</dbReference>